<evidence type="ECO:0000259" key="13">
    <source>
        <dbReference type="PROSITE" id="PS50189"/>
    </source>
</evidence>
<protein>
    <submittedName>
        <fullName evidence="15">Tissue inhibitor of metalloproteinase</fullName>
    </submittedName>
</protein>
<evidence type="ECO:0000256" key="1">
    <source>
        <dbReference type="ARBA" id="ARBA00004613"/>
    </source>
</evidence>
<reference evidence="15" key="1">
    <citation type="submission" date="2025-08" db="UniProtKB">
        <authorList>
            <consortium name="RefSeq"/>
        </authorList>
    </citation>
    <scope>IDENTIFICATION</scope>
    <source>
        <strain evidence="15">14028-0561.14</strain>
        <tissue evidence="15">Whole fly</tissue>
    </source>
</reference>
<proteinExistence type="inferred from homology"/>
<accession>A0A6P4J9I0</accession>
<dbReference type="GO" id="GO:0046872">
    <property type="term" value="F:metal ion binding"/>
    <property type="evidence" value="ECO:0007669"/>
    <property type="project" value="UniProtKB-KW"/>
</dbReference>
<gene>
    <name evidence="15" type="primary">Timp</name>
</gene>
<evidence type="ECO:0000256" key="12">
    <source>
        <dbReference type="SAM" id="SignalP"/>
    </source>
</evidence>
<dbReference type="CDD" id="cd03577">
    <property type="entry name" value="NTR_TIMP_like"/>
    <property type="match status" value="1"/>
</dbReference>
<sequence length="210" mass="23954">MDFRKHLGLLTLVLVAVLAFYGRPADACSCYPAHPQTHFCQADYVVQLRVLRKSDTIEPGKSTYKVQLKRTYKATPEARRMLRDGRLATPLADSMCGMKLDIGKVYIIAGKMPALNVCHYVKEYTKMTKTERHGFSGGYAKSCSCTVTPCFRDDCLRGPNYADECRWSPRAKCETDFSACMPHKINTKHGIVSRCHWRRTQLYRKCRSDP</sequence>
<evidence type="ECO:0000256" key="11">
    <source>
        <dbReference type="PIRSR" id="PIRSR601820-3"/>
    </source>
</evidence>
<dbReference type="Proteomes" id="UP001652661">
    <property type="component" value="Chromosome 3R"/>
</dbReference>
<name>A0A6P4J9I0_DROKI</name>
<dbReference type="OrthoDB" id="6041373at2759"/>
<dbReference type="PROSITE" id="PS00288">
    <property type="entry name" value="TIMP"/>
    <property type="match status" value="1"/>
</dbReference>
<dbReference type="Gene3D" id="2.40.50.120">
    <property type="match status" value="1"/>
</dbReference>
<feature type="domain" description="NTR" evidence="13">
    <location>
        <begin position="28"/>
        <end position="143"/>
    </location>
</feature>
<keyword evidence="9" id="KW-0481">Metalloenzyme inhibitor</keyword>
<evidence type="ECO:0000256" key="2">
    <source>
        <dbReference type="ARBA" id="ARBA00011027"/>
    </source>
</evidence>
<keyword evidence="12" id="KW-0732">Signal</keyword>
<feature type="disulfide bond" evidence="11">
    <location>
        <begin position="30"/>
        <end position="118"/>
    </location>
</feature>
<dbReference type="SMART" id="SM00206">
    <property type="entry name" value="NTR"/>
    <property type="match status" value="1"/>
</dbReference>
<dbReference type="PANTHER" id="PTHR11844:SF33">
    <property type="entry name" value="TISSUE INHIBITOR OF METALLOPROTEINASE"/>
    <property type="match status" value="1"/>
</dbReference>
<dbReference type="RefSeq" id="XP_017038137.1">
    <property type="nucleotide sequence ID" value="XM_017182648.2"/>
</dbReference>
<dbReference type="InterPro" id="IPR027465">
    <property type="entry name" value="TIMP_C"/>
</dbReference>
<keyword evidence="7 10" id="KW-0862">Zinc</keyword>
<dbReference type="AlphaFoldDB" id="A0A6P4J9I0"/>
<feature type="disulfide bond" evidence="11">
    <location>
        <begin position="28"/>
        <end position="96"/>
    </location>
</feature>
<evidence type="ECO:0000256" key="10">
    <source>
        <dbReference type="PIRSR" id="PIRSR601820-1"/>
    </source>
</evidence>
<keyword evidence="4" id="KW-0483">Metalloprotease inhibitor</keyword>
<dbReference type="GO" id="GO:0051045">
    <property type="term" value="P:negative regulation of membrane protein ectodomain proteolysis"/>
    <property type="evidence" value="ECO:0007669"/>
    <property type="project" value="TreeGrafter"/>
</dbReference>
<dbReference type="GO" id="GO:0005615">
    <property type="term" value="C:extracellular space"/>
    <property type="evidence" value="ECO:0007669"/>
    <property type="project" value="TreeGrafter"/>
</dbReference>
<dbReference type="Gene3D" id="3.90.370.10">
    <property type="entry name" value="Tissue inhibitor of metalloproteinase-1. Chain B, domain 1"/>
    <property type="match status" value="1"/>
</dbReference>
<feature type="signal peptide" evidence="12">
    <location>
        <begin position="1"/>
        <end position="27"/>
    </location>
</feature>
<comment type="subcellular location">
    <subcellularLocation>
        <location evidence="1">Secreted</location>
    </subcellularLocation>
</comment>
<dbReference type="Pfam" id="PF00965">
    <property type="entry name" value="TIMP"/>
    <property type="match status" value="1"/>
</dbReference>
<organism evidence="14 15">
    <name type="scientific">Drosophila kikkawai</name>
    <name type="common">Fruit fly</name>
    <dbReference type="NCBI Taxonomy" id="30033"/>
    <lineage>
        <taxon>Eukaryota</taxon>
        <taxon>Metazoa</taxon>
        <taxon>Ecdysozoa</taxon>
        <taxon>Arthropoda</taxon>
        <taxon>Hexapoda</taxon>
        <taxon>Insecta</taxon>
        <taxon>Pterygota</taxon>
        <taxon>Neoptera</taxon>
        <taxon>Endopterygota</taxon>
        <taxon>Diptera</taxon>
        <taxon>Brachycera</taxon>
        <taxon>Muscomorpha</taxon>
        <taxon>Ephydroidea</taxon>
        <taxon>Drosophilidae</taxon>
        <taxon>Drosophila</taxon>
        <taxon>Sophophora</taxon>
    </lineage>
</organism>
<evidence type="ECO:0000256" key="8">
    <source>
        <dbReference type="ARBA" id="ARBA00023157"/>
    </source>
</evidence>
<feature type="disulfide bond" evidence="11">
    <location>
        <begin position="150"/>
        <end position="155"/>
    </location>
</feature>
<dbReference type="PROSITE" id="PS50189">
    <property type="entry name" value="NTR"/>
    <property type="match status" value="1"/>
</dbReference>
<feature type="chain" id="PRO_5027744652" evidence="12">
    <location>
        <begin position="28"/>
        <end position="210"/>
    </location>
</feature>
<dbReference type="GO" id="GO:0008191">
    <property type="term" value="F:metalloendopeptidase inhibitor activity"/>
    <property type="evidence" value="ECO:0007669"/>
    <property type="project" value="InterPro"/>
</dbReference>
<evidence type="ECO:0000256" key="7">
    <source>
        <dbReference type="ARBA" id="ARBA00022833"/>
    </source>
</evidence>
<dbReference type="InterPro" id="IPR001134">
    <property type="entry name" value="Netrin_domain"/>
</dbReference>
<keyword evidence="14" id="KW-1185">Reference proteome</keyword>
<evidence type="ECO:0000256" key="6">
    <source>
        <dbReference type="ARBA" id="ARBA00022723"/>
    </source>
</evidence>
<dbReference type="GO" id="GO:0002020">
    <property type="term" value="F:protease binding"/>
    <property type="evidence" value="ECO:0007669"/>
    <property type="project" value="TreeGrafter"/>
</dbReference>
<evidence type="ECO:0000313" key="14">
    <source>
        <dbReference type="Proteomes" id="UP001652661"/>
    </source>
</evidence>
<dbReference type="InterPro" id="IPR008993">
    <property type="entry name" value="TIMP-like_OB-fold"/>
</dbReference>
<keyword evidence="8 11" id="KW-1015">Disulfide bond</keyword>
<feature type="disulfide bond" evidence="11">
    <location>
        <begin position="40"/>
        <end position="143"/>
    </location>
</feature>
<feature type="binding site" evidence="10">
    <location>
        <position position="28"/>
    </location>
    <ligand>
        <name>Zn(2+)</name>
        <dbReference type="ChEBI" id="CHEBI:29105"/>
        <note>ligand shared with metalloproteinase partner</note>
    </ligand>
</feature>
<comment type="similarity">
    <text evidence="2">Belongs to the protease inhibitor I35 (TIMP) family.</text>
</comment>
<keyword evidence="5" id="KW-0646">Protease inhibitor</keyword>
<dbReference type="GO" id="GO:0031012">
    <property type="term" value="C:extracellular matrix"/>
    <property type="evidence" value="ECO:0007669"/>
    <property type="project" value="TreeGrafter"/>
</dbReference>
<keyword evidence="3" id="KW-0964">Secreted</keyword>
<keyword evidence="6 10" id="KW-0479">Metal-binding</keyword>
<evidence type="ECO:0000313" key="15">
    <source>
        <dbReference type="RefSeq" id="XP_017038137.1"/>
    </source>
</evidence>
<dbReference type="SUPFAM" id="SSF50242">
    <property type="entry name" value="TIMP-like"/>
    <property type="match status" value="1"/>
</dbReference>
<dbReference type="InterPro" id="IPR001820">
    <property type="entry name" value="TIMP"/>
</dbReference>
<evidence type="ECO:0000256" key="3">
    <source>
        <dbReference type="ARBA" id="ARBA00022525"/>
    </source>
</evidence>
<evidence type="ECO:0000256" key="5">
    <source>
        <dbReference type="ARBA" id="ARBA00022690"/>
    </source>
</evidence>
<feature type="disulfide bond" evidence="11">
    <location>
        <begin position="145"/>
        <end position="195"/>
    </location>
</feature>
<dbReference type="PANTHER" id="PTHR11844">
    <property type="entry name" value="METALLOPROTEASE INHIBITOR"/>
    <property type="match status" value="1"/>
</dbReference>
<evidence type="ECO:0000256" key="4">
    <source>
        <dbReference type="ARBA" id="ARBA00022608"/>
    </source>
</evidence>
<evidence type="ECO:0000256" key="9">
    <source>
        <dbReference type="ARBA" id="ARBA00023215"/>
    </source>
</evidence>
<dbReference type="InterPro" id="IPR030490">
    <property type="entry name" value="TIMP_CS"/>
</dbReference>